<proteinExistence type="predicted"/>
<dbReference type="GeneID" id="84592722"/>
<gene>
    <name evidence="2" type="ORF">An12g09230</name>
</gene>
<name>A0AAJ8BSW4_ASPNG</name>
<organism evidence="2">
    <name type="scientific">Aspergillus niger</name>
    <dbReference type="NCBI Taxonomy" id="5061"/>
    <lineage>
        <taxon>Eukaryota</taxon>
        <taxon>Fungi</taxon>
        <taxon>Dikarya</taxon>
        <taxon>Ascomycota</taxon>
        <taxon>Pezizomycotina</taxon>
        <taxon>Eurotiomycetes</taxon>
        <taxon>Eurotiomycetidae</taxon>
        <taxon>Eurotiales</taxon>
        <taxon>Aspergillaceae</taxon>
        <taxon>Aspergillus</taxon>
        <taxon>Aspergillus subgen. Circumdati</taxon>
    </lineage>
</organism>
<feature type="region of interest" description="Disordered" evidence="1">
    <location>
        <begin position="79"/>
        <end position="99"/>
    </location>
</feature>
<evidence type="ECO:0000313" key="2">
    <source>
        <dbReference type="RefSeq" id="XP_059601961.1"/>
    </source>
</evidence>
<dbReference type="AlphaFoldDB" id="A0AAJ8BSW4"/>
<evidence type="ECO:0000256" key="1">
    <source>
        <dbReference type="SAM" id="MobiDB-lite"/>
    </source>
</evidence>
<sequence>MAVIKVDLVDEAMLKPSEAYLRIWNTSRYGEYLVIQILSRRRIPEGTEQNRVSDRESVGVEQLARVKQDWRLSGRQLCPKMQADQPGKSGGASRREESNANAWMGLSFQGASTGRIEAVPPGGKRKKGQVNYSERRSVWGELTTQAKTK</sequence>
<reference evidence="2" key="2">
    <citation type="submission" date="2025-08" db="UniProtKB">
        <authorList>
            <consortium name="RefSeq"/>
        </authorList>
    </citation>
    <scope>IDENTIFICATION</scope>
</reference>
<accession>A0AAJ8BSW4</accession>
<feature type="region of interest" description="Disordered" evidence="1">
    <location>
        <begin position="113"/>
        <end position="132"/>
    </location>
</feature>
<protein>
    <submittedName>
        <fullName evidence="2">Uncharacterized protein</fullName>
    </submittedName>
</protein>
<dbReference type="VEuPathDB" id="FungiDB:An12g09230"/>
<dbReference type="RefSeq" id="XP_059601961.1">
    <property type="nucleotide sequence ID" value="XM_059743650.1"/>
</dbReference>
<dbReference type="KEGG" id="ang:An12g09230"/>
<reference evidence="2" key="1">
    <citation type="submission" date="2025-02" db="EMBL/GenBank/DDBJ databases">
        <authorList>
            <consortium name="NCBI Genome Project"/>
        </authorList>
    </citation>
    <scope>NUCLEOTIDE SEQUENCE</scope>
</reference>